<dbReference type="SMART" id="SM00867">
    <property type="entry name" value="YceI"/>
    <property type="match status" value="1"/>
</dbReference>
<proteinExistence type="predicted"/>
<dbReference type="InterPro" id="IPR036761">
    <property type="entry name" value="TTHA0802/YceI-like_sf"/>
</dbReference>
<reference evidence="4" key="1">
    <citation type="journal article" date="2019" name="Int. J. Syst. Evol. Microbiol.">
        <title>The Global Catalogue of Microorganisms (GCM) 10K type strain sequencing project: providing services to taxonomists for standard genome sequencing and annotation.</title>
        <authorList>
            <consortium name="The Broad Institute Genomics Platform"/>
            <consortium name="The Broad Institute Genome Sequencing Center for Infectious Disease"/>
            <person name="Wu L."/>
            <person name="Ma J."/>
        </authorList>
    </citation>
    <scope>NUCLEOTIDE SEQUENCE [LARGE SCALE GENOMIC DNA]</scope>
    <source>
        <strain evidence="4">KCTC 22280</strain>
    </source>
</reference>
<dbReference type="RefSeq" id="WP_189578316.1">
    <property type="nucleotide sequence ID" value="NZ_BMXV01000010.1"/>
</dbReference>
<keyword evidence="4" id="KW-1185">Reference proteome</keyword>
<keyword evidence="1" id="KW-0732">Signal</keyword>
<dbReference type="PANTHER" id="PTHR34406:SF1">
    <property type="entry name" value="PROTEIN YCEI"/>
    <property type="match status" value="1"/>
</dbReference>
<evidence type="ECO:0000313" key="4">
    <source>
        <dbReference type="Proteomes" id="UP000601597"/>
    </source>
</evidence>
<sequence length="207" mass="22984">MNTQRKTANPIVAGLAAVSLAMGSTAVLAEPRSYKIDDNHFAITFEVDHLGYASVIGMFLKAEGQFEYDAEARDVPSGTVVVQSASVFSNHEKRDEHLRKDDFLHSEQHPEITFEVTDFEPTGDDTGKLTGDLTMLGQTHPVTLDVTLNKAAEYPISHEEYTLGLSASTTIQRSDWGMTYALDPLMVGDDVHLRFEFEAIRDNNGWF</sequence>
<protein>
    <submittedName>
        <fullName evidence="3">Polyisoprenoid-binding protein</fullName>
    </submittedName>
</protein>
<organism evidence="3 4">
    <name type="scientific">Marinobacter zhanjiangensis</name>
    <dbReference type="NCBI Taxonomy" id="578215"/>
    <lineage>
        <taxon>Bacteria</taxon>
        <taxon>Pseudomonadati</taxon>
        <taxon>Pseudomonadota</taxon>
        <taxon>Gammaproteobacteria</taxon>
        <taxon>Pseudomonadales</taxon>
        <taxon>Marinobacteraceae</taxon>
        <taxon>Marinobacter</taxon>
    </lineage>
</organism>
<feature type="chain" id="PRO_5046613128" evidence="1">
    <location>
        <begin position="30"/>
        <end position="207"/>
    </location>
</feature>
<dbReference type="SUPFAM" id="SSF101874">
    <property type="entry name" value="YceI-like"/>
    <property type="match status" value="1"/>
</dbReference>
<dbReference type="Proteomes" id="UP000601597">
    <property type="component" value="Unassembled WGS sequence"/>
</dbReference>
<accession>A0ABQ3BDD9</accession>
<dbReference type="Pfam" id="PF04264">
    <property type="entry name" value="YceI"/>
    <property type="match status" value="1"/>
</dbReference>
<name>A0ABQ3BDD9_9GAMM</name>
<feature type="domain" description="Lipid/polyisoprenoid-binding YceI-like" evidence="2">
    <location>
        <begin position="33"/>
        <end position="200"/>
    </location>
</feature>
<dbReference type="InterPro" id="IPR007372">
    <property type="entry name" value="Lipid/polyisoprenoid-bd_YceI"/>
</dbReference>
<dbReference type="EMBL" id="BMXV01000010">
    <property type="protein sequence ID" value="GGY85437.1"/>
    <property type="molecule type" value="Genomic_DNA"/>
</dbReference>
<evidence type="ECO:0000256" key="1">
    <source>
        <dbReference type="SAM" id="SignalP"/>
    </source>
</evidence>
<evidence type="ECO:0000259" key="2">
    <source>
        <dbReference type="SMART" id="SM00867"/>
    </source>
</evidence>
<evidence type="ECO:0000313" key="3">
    <source>
        <dbReference type="EMBL" id="GGY85437.1"/>
    </source>
</evidence>
<gene>
    <name evidence="3" type="ORF">GCM10007071_35980</name>
</gene>
<dbReference type="Gene3D" id="2.40.128.110">
    <property type="entry name" value="Lipid/polyisoprenoid-binding, YceI-like"/>
    <property type="match status" value="1"/>
</dbReference>
<feature type="signal peptide" evidence="1">
    <location>
        <begin position="1"/>
        <end position="29"/>
    </location>
</feature>
<comment type="caution">
    <text evidence="3">The sequence shown here is derived from an EMBL/GenBank/DDBJ whole genome shotgun (WGS) entry which is preliminary data.</text>
</comment>
<dbReference type="PANTHER" id="PTHR34406">
    <property type="entry name" value="PROTEIN YCEI"/>
    <property type="match status" value="1"/>
</dbReference>